<name>A0AAW8B026_9GAMM</name>
<accession>A0AAW8B026</accession>
<evidence type="ECO:0000313" key="1">
    <source>
        <dbReference type="EMBL" id="MDP1519451.1"/>
    </source>
</evidence>
<reference evidence="1" key="1">
    <citation type="journal article" date="2010" name="Int. J. Syst. Evol. Microbiol.">
        <title>Porticoccus litoralis gen. nov., sp. nov., a gammaproteobacterium isolated from the Yellow Sea.</title>
        <authorList>
            <person name="Oh H.M."/>
            <person name="Kim H."/>
            <person name="Kim K.M."/>
            <person name="Min G.S."/>
            <person name="Cho J.C."/>
        </authorList>
    </citation>
    <scope>NUCLEOTIDE SEQUENCE</scope>
    <source>
        <strain evidence="1">DSM 25064</strain>
    </source>
</reference>
<comment type="caution">
    <text evidence="1">The sequence shown here is derived from an EMBL/GenBank/DDBJ whole genome shotgun (WGS) entry which is preliminary data.</text>
</comment>
<organism evidence="1 2">
    <name type="scientific">Porticoccus litoralis</name>
    <dbReference type="NCBI Taxonomy" id="434086"/>
    <lineage>
        <taxon>Bacteria</taxon>
        <taxon>Pseudomonadati</taxon>
        <taxon>Pseudomonadota</taxon>
        <taxon>Gammaproteobacteria</taxon>
        <taxon>Cellvibrionales</taxon>
        <taxon>Porticoccaceae</taxon>
        <taxon>Porticoccus</taxon>
    </lineage>
</organism>
<evidence type="ECO:0000313" key="2">
    <source>
        <dbReference type="Proteomes" id="UP001178354"/>
    </source>
</evidence>
<dbReference type="RefSeq" id="WP_305168966.1">
    <property type="nucleotide sequence ID" value="NZ_JAUUUU010000001.1"/>
</dbReference>
<gene>
    <name evidence="1" type="ORF">Q8A57_00535</name>
</gene>
<reference evidence="1" key="2">
    <citation type="submission" date="2023-08" db="EMBL/GenBank/DDBJ databases">
        <authorList>
            <person name="Luo J."/>
        </authorList>
    </citation>
    <scope>NUCLEOTIDE SEQUENCE</scope>
    <source>
        <strain evidence="1">DSM 25064</strain>
    </source>
</reference>
<dbReference type="Proteomes" id="UP001178354">
    <property type="component" value="Unassembled WGS sequence"/>
</dbReference>
<keyword evidence="2" id="KW-1185">Reference proteome</keyword>
<dbReference type="EMBL" id="JAUUUU010000001">
    <property type="protein sequence ID" value="MDP1519451.1"/>
    <property type="molecule type" value="Genomic_DNA"/>
</dbReference>
<dbReference type="AlphaFoldDB" id="A0AAW8B026"/>
<sequence length="161" mass="18192">MIFTAGDLRHLVIRETLNYLNDWSQAAENLLLGTAAHESGLGGWHEGRRVGLYRITPSMHRTVWDNYLIQHPELASDIRGIAGQHSFLKDPHGELATNLKYATAIAWMIYRRAEQALPDPANIGALGTYWHRHFRSRPEGSAKDFVTSYQLLIRDETLAAA</sequence>
<proteinExistence type="predicted"/>
<protein>
    <submittedName>
        <fullName evidence="1">Uncharacterized protein</fullName>
    </submittedName>
</protein>